<dbReference type="PANTHER" id="PTHR35011:SF4">
    <property type="entry name" value="SLL1102 PROTEIN"/>
    <property type="match status" value="1"/>
</dbReference>
<dbReference type="EMBL" id="CP042304">
    <property type="protein sequence ID" value="QDZ13034.1"/>
    <property type="molecule type" value="Genomic_DNA"/>
</dbReference>
<gene>
    <name evidence="11" type="ORF">FPZ08_21210</name>
</gene>
<evidence type="ECO:0000256" key="7">
    <source>
        <dbReference type="ARBA" id="ARBA00023136"/>
    </source>
</evidence>
<keyword evidence="4 9" id="KW-0997">Cell inner membrane</keyword>
<evidence type="ECO:0000256" key="3">
    <source>
        <dbReference type="ARBA" id="ARBA00022475"/>
    </source>
</evidence>
<dbReference type="KEGG" id="dea:FPZ08_21210"/>
<feature type="transmembrane region" description="Helical" evidence="9">
    <location>
        <begin position="50"/>
        <end position="71"/>
    </location>
</feature>
<evidence type="ECO:0000256" key="2">
    <source>
        <dbReference type="ARBA" id="ARBA00022448"/>
    </source>
</evidence>
<comment type="function">
    <text evidence="9">Part of the tripartite ATP-independent periplasmic (TRAP) transport system.</text>
</comment>
<dbReference type="Proteomes" id="UP000315364">
    <property type="component" value="Chromosome"/>
</dbReference>
<reference evidence="11 12" key="1">
    <citation type="submission" date="2019-07" db="EMBL/GenBank/DDBJ databases">
        <title>Full genome sequence of Devosia sp. Gsoil 520.</title>
        <authorList>
            <person name="Im W.-T."/>
        </authorList>
    </citation>
    <scope>NUCLEOTIDE SEQUENCE [LARGE SCALE GENOMIC DNA]</scope>
    <source>
        <strain evidence="11 12">Gsoil 520</strain>
    </source>
</reference>
<dbReference type="GO" id="GO:0005886">
    <property type="term" value="C:plasma membrane"/>
    <property type="evidence" value="ECO:0007669"/>
    <property type="project" value="UniProtKB-SubCell"/>
</dbReference>
<sequence length="170" mass="19231">MPQPIVFFVTWVDRINRLAGRFAMAIFFVMAAIMLWSTIARTVFGTPVNWALEMTQFLLSAYYLLGGAYAFQHGAHVRMDLFYDRLPLRGKAVLDAITLLAVIFFLVVLLWGGLSSTQYAIQYGQKNYSAWSPLLWPVKVAMSLGIFLMLLQVIAQLFRDIAQAMGRPIS</sequence>
<keyword evidence="5 9" id="KW-0812">Transmembrane</keyword>
<comment type="subcellular location">
    <subcellularLocation>
        <location evidence="1 9">Cell inner membrane</location>
        <topology evidence="1 9">Multi-pass membrane protein</topology>
    </subcellularLocation>
</comment>
<dbReference type="GO" id="GO:0022857">
    <property type="term" value="F:transmembrane transporter activity"/>
    <property type="evidence" value="ECO:0007669"/>
    <property type="project" value="UniProtKB-UniRule"/>
</dbReference>
<keyword evidence="6 9" id="KW-1133">Transmembrane helix</keyword>
<keyword evidence="12" id="KW-1185">Reference proteome</keyword>
<dbReference type="PANTHER" id="PTHR35011">
    <property type="entry name" value="2,3-DIKETO-L-GULONATE TRAP TRANSPORTER SMALL PERMEASE PROTEIN YIAM"/>
    <property type="match status" value="1"/>
</dbReference>
<evidence type="ECO:0000256" key="8">
    <source>
        <dbReference type="ARBA" id="ARBA00038436"/>
    </source>
</evidence>
<dbReference type="RefSeq" id="WP_146292640.1">
    <property type="nucleotide sequence ID" value="NZ_CP042304.1"/>
</dbReference>
<evidence type="ECO:0000256" key="9">
    <source>
        <dbReference type="RuleBase" id="RU369079"/>
    </source>
</evidence>
<dbReference type="AlphaFoldDB" id="A0A5B8LZ98"/>
<evidence type="ECO:0000256" key="4">
    <source>
        <dbReference type="ARBA" id="ARBA00022519"/>
    </source>
</evidence>
<dbReference type="InterPro" id="IPR055348">
    <property type="entry name" value="DctQ"/>
</dbReference>
<dbReference type="InterPro" id="IPR007387">
    <property type="entry name" value="TRAP_DctQ"/>
</dbReference>
<evidence type="ECO:0000256" key="6">
    <source>
        <dbReference type="ARBA" id="ARBA00022989"/>
    </source>
</evidence>
<accession>A0A5B8LZ98</accession>
<dbReference type="OrthoDB" id="9794346at2"/>
<name>A0A5B8LZ98_9HYPH</name>
<comment type="subunit">
    <text evidence="9">The complex comprises the extracytoplasmic solute receptor protein and the two transmembrane proteins.</text>
</comment>
<evidence type="ECO:0000313" key="12">
    <source>
        <dbReference type="Proteomes" id="UP000315364"/>
    </source>
</evidence>
<evidence type="ECO:0000259" key="10">
    <source>
        <dbReference type="Pfam" id="PF04290"/>
    </source>
</evidence>
<evidence type="ECO:0000256" key="5">
    <source>
        <dbReference type="ARBA" id="ARBA00022692"/>
    </source>
</evidence>
<feature type="transmembrane region" description="Helical" evidence="9">
    <location>
        <begin position="134"/>
        <end position="158"/>
    </location>
</feature>
<evidence type="ECO:0000256" key="1">
    <source>
        <dbReference type="ARBA" id="ARBA00004429"/>
    </source>
</evidence>
<feature type="transmembrane region" description="Helical" evidence="9">
    <location>
        <begin position="22"/>
        <end position="44"/>
    </location>
</feature>
<protein>
    <recommendedName>
        <fullName evidence="9">TRAP transporter small permease protein</fullName>
    </recommendedName>
</protein>
<feature type="transmembrane region" description="Helical" evidence="9">
    <location>
        <begin position="92"/>
        <end position="114"/>
    </location>
</feature>
<proteinExistence type="inferred from homology"/>
<feature type="domain" description="Tripartite ATP-independent periplasmic transporters DctQ component" evidence="10">
    <location>
        <begin position="30"/>
        <end position="162"/>
    </location>
</feature>
<comment type="similarity">
    <text evidence="8 9">Belongs to the TRAP transporter small permease family.</text>
</comment>
<organism evidence="11 12">
    <name type="scientific">Devosia ginsengisoli</name>
    <dbReference type="NCBI Taxonomy" id="400770"/>
    <lineage>
        <taxon>Bacteria</taxon>
        <taxon>Pseudomonadati</taxon>
        <taxon>Pseudomonadota</taxon>
        <taxon>Alphaproteobacteria</taxon>
        <taxon>Hyphomicrobiales</taxon>
        <taxon>Devosiaceae</taxon>
        <taxon>Devosia</taxon>
    </lineage>
</organism>
<keyword evidence="2 9" id="KW-0813">Transport</keyword>
<dbReference type="Pfam" id="PF04290">
    <property type="entry name" value="DctQ"/>
    <property type="match status" value="1"/>
</dbReference>
<evidence type="ECO:0000313" key="11">
    <source>
        <dbReference type="EMBL" id="QDZ13034.1"/>
    </source>
</evidence>
<keyword evidence="7 9" id="KW-0472">Membrane</keyword>
<keyword evidence="3" id="KW-1003">Cell membrane</keyword>